<dbReference type="Proteomes" id="UP000325440">
    <property type="component" value="Unassembled WGS sequence"/>
</dbReference>
<accession>A0A5E4M3A1</accession>
<feature type="region of interest" description="Disordered" evidence="1">
    <location>
        <begin position="489"/>
        <end position="513"/>
    </location>
</feature>
<evidence type="ECO:0000313" key="4">
    <source>
        <dbReference type="Proteomes" id="UP000325440"/>
    </source>
</evidence>
<dbReference type="Pfam" id="PF09469">
    <property type="entry name" value="Cobl"/>
    <property type="match status" value="1"/>
</dbReference>
<feature type="region of interest" description="Disordered" evidence="1">
    <location>
        <begin position="544"/>
        <end position="609"/>
    </location>
</feature>
<name>A0A5E4M3A1_9HEMI</name>
<evidence type="ECO:0000313" key="3">
    <source>
        <dbReference type="EMBL" id="VVC25139.1"/>
    </source>
</evidence>
<dbReference type="InterPro" id="IPR003124">
    <property type="entry name" value="WH2_dom"/>
</dbReference>
<feature type="region of interest" description="Disordered" evidence="1">
    <location>
        <begin position="1196"/>
        <end position="1216"/>
    </location>
</feature>
<feature type="compositionally biased region" description="Low complexity" evidence="1">
    <location>
        <begin position="401"/>
        <end position="413"/>
    </location>
</feature>
<keyword evidence="4" id="KW-1185">Reference proteome</keyword>
<feature type="compositionally biased region" description="Basic and acidic residues" evidence="1">
    <location>
        <begin position="599"/>
        <end position="608"/>
    </location>
</feature>
<protein>
    <submittedName>
        <fullName evidence="3">Cordon-bleu, ubiquitin-like domain,WH2 domain,Ubiquitin-related domain</fullName>
    </submittedName>
</protein>
<feature type="compositionally biased region" description="Basic and acidic residues" evidence="1">
    <location>
        <begin position="1207"/>
        <end position="1216"/>
    </location>
</feature>
<feature type="compositionally biased region" description="Polar residues" evidence="1">
    <location>
        <begin position="504"/>
        <end position="513"/>
    </location>
</feature>
<feature type="region of interest" description="Disordered" evidence="1">
    <location>
        <begin position="846"/>
        <end position="869"/>
    </location>
</feature>
<dbReference type="AlphaFoldDB" id="A0A5E4M3A1"/>
<feature type="region of interest" description="Disordered" evidence="1">
    <location>
        <begin position="1016"/>
        <end position="1081"/>
    </location>
</feature>
<dbReference type="PANTHER" id="PTHR21557:SF2">
    <property type="entry name" value="CORDON-BLEU PROTEIN-LIKE 1"/>
    <property type="match status" value="1"/>
</dbReference>
<organism evidence="3 4">
    <name type="scientific">Cinara cedri</name>
    <dbReference type="NCBI Taxonomy" id="506608"/>
    <lineage>
        <taxon>Eukaryota</taxon>
        <taxon>Metazoa</taxon>
        <taxon>Ecdysozoa</taxon>
        <taxon>Arthropoda</taxon>
        <taxon>Hexapoda</taxon>
        <taxon>Insecta</taxon>
        <taxon>Pterygota</taxon>
        <taxon>Neoptera</taxon>
        <taxon>Paraneoptera</taxon>
        <taxon>Hemiptera</taxon>
        <taxon>Sternorrhyncha</taxon>
        <taxon>Aphidomorpha</taxon>
        <taxon>Aphidoidea</taxon>
        <taxon>Aphididae</taxon>
        <taxon>Lachninae</taxon>
        <taxon>Cinara</taxon>
    </lineage>
</organism>
<dbReference type="PANTHER" id="PTHR21557">
    <property type="entry name" value="CORDON-BLEU"/>
    <property type="match status" value="1"/>
</dbReference>
<feature type="region of interest" description="Disordered" evidence="1">
    <location>
        <begin position="772"/>
        <end position="801"/>
    </location>
</feature>
<feature type="compositionally biased region" description="Low complexity" evidence="1">
    <location>
        <begin position="624"/>
        <end position="637"/>
    </location>
</feature>
<feature type="region of interest" description="Disordered" evidence="1">
    <location>
        <begin position="624"/>
        <end position="651"/>
    </location>
</feature>
<feature type="region of interest" description="Disordered" evidence="1">
    <location>
        <begin position="383"/>
        <end position="477"/>
    </location>
</feature>
<reference evidence="3 4" key="1">
    <citation type="submission" date="2019-08" db="EMBL/GenBank/DDBJ databases">
        <authorList>
            <person name="Alioto T."/>
            <person name="Alioto T."/>
            <person name="Gomez Garrido J."/>
        </authorList>
    </citation>
    <scope>NUCLEOTIDE SEQUENCE [LARGE SCALE GENOMIC DNA]</scope>
</reference>
<evidence type="ECO:0000256" key="1">
    <source>
        <dbReference type="SAM" id="MobiDB-lite"/>
    </source>
</evidence>
<gene>
    <name evidence="3" type="ORF">CINCED_3A013702</name>
</gene>
<dbReference type="GO" id="GO:0003785">
    <property type="term" value="F:actin monomer binding"/>
    <property type="evidence" value="ECO:0007669"/>
    <property type="project" value="InterPro"/>
</dbReference>
<evidence type="ECO:0000259" key="2">
    <source>
        <dbReference type="PROSITE" id="PS51082"/>
    </source>
</evidence>
<feature type="compositionally biased region" description="Basic and acidic residues" evidence="1">
    <location>
        <begin position="789"/>
        <end position="801"/>
    </location>
</feature>
<dbReference type="PROSITE" id="PS51082">
    <property type="entry name" value="WH2"/>
    <property type="match status" value="1"/>
</dbReference>
<dbReference type="EMBL" id="CABPRJ010000009">
    <property type="protein sequence ID" value="VVC25139.1"/>
    <property type="molecule type" value="Genomic_DNA"/>
</dbReference>
<feature type="region of interest" description="Disordered" evidence="1">
    <location>
        <begin position="1107"/>
        <end position="1133"/>
    </location>
</feature>
<feature type="compositionally biased region" description="Basic and acidic residues" evidence="1">
    <location>
        <begin position="1047"/>
        <end position="1067"/>
    </location>
</feature>
<proteinExistence type="predicted"/>
<dbReference type="OrthoDB" id="8882621at2759"/>
<feature type="compositionally biased region" description="Polar residues" evidence="1">
    <location>
        <begin position="450"/>
        <end position="461"/>
    </location>
</feature>
<dbReference type="InterPro" id="IPR019025">
    <property type="entry name" value="Cordon-bleu_ubiquitin_domain"/>
</dbReference>
<feature type="domain" description="WH2" evidence="2">
    <location>
        <begin position="1215"/>
        <end position="1235"/>
    </location>
</feature>
<dbReference type="Gene3D" id="3.10.20.90">
    <property type="entry name" value="Phosphatidylinositol 3-kinase Catalytic Subunit, Chain A, domain 1"/>
    <property type="match status" value="1"/>
</dbReference>
<feature type="compositionally biased region" description="Low complexity" evidence="1">
    <location>
        <begin position="462"/>
        <end position="471"/>
    </location>
</feature>
<dbReference type="SUPFAM" id="SSF54236">
    <property type="entry name" value="Ubiquitin-like"/>
    <property type="match status" value="1"/>
</dbReference>
<dbReference type="InterPro" id="IPR029071">
    <property type="entry name" value="Ubiquitin-like_domsf"/>
</dbReference>
<sequence>MRLVSAKVNLTEIASGIIRHTFPMSRREAHPGEIINKENSTVRFSGRLGFEQCKASWEKEIISTDVAAPSLCISNGFRVAYMLMKPSIEIHNNIIGVIKETLRSKSADEIRTPGSRPKAPEHAESLGIDGGKWFKRNSRLLTVLLHRIIVLQSVNLRQSGWFNSGVTRFHSGPERVNQIANLRRTMSLQMPVTEDTPPDMLSGAMDLNVILPNGSVIKMSVERSTPMMDLLVQITTAHKLSPGSHAVHAIGDRGVLPYKPSTPIGALDTWTVNIVPKSSSKNGRYQNQPIVKCVTKPFEQTFRLQVHLPRNQLYVARISPKTQLSQILKQVCFEKNLDSAKYTLRKPDKLNEPLDLGKSLVDYKIQQLSLVLNTNRTLIGGLSSDDIMQSRPPKQFSCDDSLSSGSLGGRSLSPTRSDESSDTPRSRPLMVKVLPSRPVRKRRLAPKPPSQQRNASEQTIISHSRNSSDSSGYHESSVLSDAVDCSIGMARPGKLQSPVKPSGPTISRSMTNLQGCGKNQNLYTEIPFASNTISQSKHSVSTTSLISIQSRKKKAAPPPPPLANCRPKLAPPQEEPEREQEAQQRKSQTLPAAAAAKMRMADAQEKSKTVSRIELNNNVVVEPNLSPATSSLSSLSRSDVDRGNSTADEDDDLRMDDEEIDRIFGDATSGYDTPSIVTVRENNGEMSDIIDWEYKLPDPPSAFRDNNDRSPAVTVFDTVTIGNHLKDVVLIDEPCDGAAAASPPPPAESREDRGVLTEESVKKIIGDEYHCFPQDSGVGSDDSSLPSSCEEKLHADEKPAKTAAEPCKESKLNNFKIVAYDEDCGPTRPTEIFCDESVKTWKTTQMARESNPAYNRPPTGSSNPVNRHKSFSMDRTNLAVTVKRSTSHISLLSGNIKPSNRLAKHHYIGRTYSTERLDGYEDDRFVKRSFSVDNITEDVQESSQDDCENEIVPKKIEPTLEQTSPLHSLQILKSILPQIEDRKSRAKDEDKSFGRISGVPANATVTVPSVACPANGDGNRFGDDIASSATGKTVDRHPPCSRAGFSRSDHRAERPAADRQVPDDKKYSYAGPPKISLSTWNERPRRQVSIKTDRDYVVGVVGRYQQQLQQQQRTEQPKRTPETDGETAATSRVPPVVRSVELKKPYAERLLQRRTAASPALAALSEAVRAQAKLSNGRAADPKPAALEEKRQRFTYGKLTAGGRPARPRETAADPRETLLESIRSFGGRDNLRKIRA</sequence>
<feature type="compositionally biased region" description="Basic and acidic residues" evidence="1">
    <location>
        <begin position="416"/>
        <end position="425"/>
    </location>
</feature>
<dbReference type="InterPro" id="IPR039895">
    <property type="entry name" value="COBL-like"/>
</dbReference>